<dbReference type="Proteomes" id="UP000003835">
    <property type="component" value="Unassembled WGS sequence"/>
</dbReference>
<dbReference type="STRING" id="118168.MC7420_5106"/>
<evidence type="ECO:0000313" key="1">
    <source>
        <dbReference type="EMBL" id="EDX71962.1"/>
    </source>
</evidence>
<dbReference type="EMBL" id="DS989868">
    <property type="protein sequence ID" value="EDX71962.1"/>
    <property type="molecule type" value="Genomic_DNA"/>
</dbReference>
<accession>B4W1P6</accession>
<dbReference type="AlphaFoldDB" id="B4W1P6"/>
<gene>
    <name evidence="1" type="ORF">MC7420_5106</name>
</gene>
<sequence length="42" mass="4643">MFLFPVPLSSRLTSIVSDFLLAINLVKPALISPICAYLPHFP</sequence>
<proteinExistence type="predicted"/>
<reference evidence="1 2" key="1">
    <citation type="submission" date="2008-07" db="EMBL/GenBank/DDBJ databases">
        <authorList>
            <person name="Tandeau de Marsac N."/>
            <person name="Ferriera S."/>
            <person name="Johnson J."/>
            <person name="Kravitz S."/>
            <person name="Beeson K."/>
            <person name="Sutton G."/>
            <person name="Rogers Y.-H."/>
            <person name="Friedman R."/>
            <person name="Frazier M."/>
            <person name="Venter J.C."/>
        </authorList>
    </citation>
    <scope>NUCLEOTIDE SEQUENCE [LARGE SCALE GENOMIC DNA]</scope>
    <source>
        <strain evidence="1 2">PCC 7420</strain>
    </source>
</reference>
<keyword evidence="2" id="KW-1185">Reference proteome</keyword>
<evidence type="ECO:0000313" key="2">
    <source>
        <dbReference type="Proteomes" id="UP000003835"/>
    </source>
</evidence>
<protein>
    <submittedName>
        <fullName evidence="1">Uncharacterized protein</fullName>
    </submittedName>
</protein>
<name>B4W1P6_9CYAN</name>
<organism evidence="1 2">
    <name type="scientific">Coleofasciculus chthonoplastes PCC 7420</name>
    <dbReference type="NCBI Taxonomy" id="118168"/>
    <lineage>
        <taxon>Bacteria</taxon>
        <taxon>Bacillati</taxon>
        <taxon>Cyanobacteriota</taxon>
        <taxon>Cyanophyceae</taxon>
        <taxon>Coleofasciculales</taxon>
        <taxon>Coleofasciculaceae</taxon>
        <taxon>Coleofasciculus</taxon>
    </lineage>
</organism>
<dbReference type="HOGENOM" id="CLU_3249944_0_0_3"/>